<protein>
    <recommendedName>
        <fullName evidence="2">Disease resistance R13L4/SHOC-2-like LRR domain-containing protein</fullName>
    </recommendedName>
</protein>
<gene>
    <name evidence="3" type="ORF">GUJ93_ZPchr0011g28318</name>
</gene>
<reference evidence="3" key="2">
    <citation type="submission" date="2021-02" db="EMBL/GenBank/DDBJ databases">
        <authorList>
            <person name="Kimball J.A."/>
            <person name="Haas M.W."/>
            <person name="Macchietto M."/>
            <person name="Kono T."/>
            <person name="Duquette J."/>
            <person name="Shao M."/>
        </authorList>
    </citation>
    <scope>NUCLEOTIDE SEQUENCE</scope>
    <source>
        <tissue evidence="3">Fresh leaf tissue</tissue>
    </source>
</reference>
<evidence type="ECO:0000313" key="4">
    <source>
        <dbReference type="Proteomes" id="UP000729402"/>
    </source>
</evidence>
<dbReference type="OrthoDB" id="693948at2759"/>
<name>A0A8J6BM07_ZIZPA</name>
<dbReference type="EMBL" id="JAAALK010000081">
    <property type="protein sequence ID" value="KAG8090597.1"/>
    <property type="molecule type" value="Genomic_DNA"/>
</dbReference>
<keyword evidence="1" id="KW-0677">Repeat</keyword>
<sequence length="268" mass="30322">MEDWYKVYNIIGFGPEDQNEAVENTRKILSFSYYDLPAYLKTCLLYLSIYPEDCLIEKESLIWKWIAEGFVHEEQGKGLFEVGERIEIVDIFLHGPATRCWEGWEPPRQLYGFQIGGMMLAQLPAWVNSICVPHLSILDISVLAVEGHDLDMLARLPALRLLNLSIKGKYWWTIDGGGLFPNLKLCSLMNIALTFRQGAMPMLTACFLDLPASMYGAASVIGLGNLPLLKDIRVGLRCEGATGRQVEEAKAVWRREIDAHPNRPSIYI</sequence>
<dbReference type="PANTHER" id="PTHR23155">
    <property type="entry name" value="DISEASE RESISTANCE PROTEIN RP"/>
    <property type="match status" value="1"/>
</dbReference>
<dbReference type="Proteomes" id="UP000729402">
    <property type="component" value="Unassembled WGS sequence"/>
</dbReference>
<dbReference type="PANTHER" id="PTHR23155:SF1228">
    <property type="entry name" value="NB-ARC DOMAIN CONTAINING PROTEIN, EXPRESSED"/>
    <property type="match status" value="1"/>
</dbReference>
<organism evidence="3 4">
    <name type="scientific">Zizania palustris</name>
    <name type="common">Northern wild rice</name>
    <dbReference type="NCBI Taxonomy" id="103762"/>
    <lineage>
        <taxon>Eukaryota</taxon>
        <taxon>Viridiplantae</taxon>
        <taxon>Streptophyta</taxon>
        <taxon>Embryophyta</taxon>
        <taxon>Tracheophyta</taxon>
        <taxon>Spermatophyta</taxon>
        <taxon>Magnoliopsida</taxon>
        <taxon>Liliopsida</taxon>
        <taxon>Poales</taxon>
        <taxon>Poaceae</taxon>
        <taxon>BOP clade</taxon>
        <taxon>Oryzoideae</taxon>
        <taxon>Oryzeae</taxon>
        <taxon>Zizaniinae</taxon>
        <taxon>Zizania</taxon>
    </lineage>
</organism>
<dbReference type="InterPro" id="IPR055414">
    <property type="entry name" value="LRR_R13L4/SHOC2-like"/>
</dbReference>
<keyword evidence="4" id="KW-1185">Reference proteome</keyword>
<dbReference type="Pfam" id="PF23598">
    <property type="entry name" value="LRR_14"/>
    <property type="match status" value="1"/>
</dbReference>
<comment type="caution">
    <text evidence="3">The sequence shown here is derived from an EMBL/GenBank/DDBJ whole genome shotgun (WGS) entry which is preliminary data.</text>
</comment>
<reference evidence="3" key="1">
    <citation type="journal article" date="2021" name="bioRxiv">
        <title>Whole Genome Assembly and Annotation of Northern Wild Rice, Zizania palustris L., Supports a Whole Genome Duplication in the Zizania Genus.</title>
        <authorList>
            <person name="Haas M."/>
            <person name="Kono T."/>
            <person name="Macchietto M."/>
            <person name="Millas R."/>
            <person name="McGilp L."/>
            <person name="Shao M."/>
            <person name="Duquette J."/>
            <person name="Hirsch C.N."/>
            <person name="Kimball J."/>
        </authorList>
    </citation>
    <scope>NUCLEOTIDE SEQUENCE</scope>
    <source>
        <tissue evidence="3">Fresh leaf tissue</tissue>
    </source>
</reference>
<dbReference type="AlphaFoldDB" id="A0A8J6BM07"/>
<accession>A0A8J6BM07</accession>
<proteinExistence type="predicted"/>
<evidence type="ECO:0000313" key="3">
    <source>
        <dbReference type="EMBL" id="KAG8090597.1"/>
    </source>
</evidence>
<evidence type="ECO:0000256" key="1">
    <source>
        <dbReference type="ARBA" id="ARBA00022737"/>
    </source>
</evidence>
<dbReference type="GO" id="GO:0098542">
    <property type="term" value="P:defense response to other organism"/>
    <property type="evidence" value="ECO:0007669"/>
    <property type="project" value="TreeGrafter"/>
</dbReference>
<dbReference type="InterPro" id="IPR044974">
    <property type="entry name" value="Disease_R_plants"/>
</dbReference>
<feature type="domain" description="Disease resistance R13L4/SHOC-2-like LRR" evidence="2">
    <location>
        <begin position="84"/>
        <end position="266"/>
    </location>
</feature>
<evidence type="ECO:0000259" key="2">
    <source>
        <dbReference type="Pfam" id="PF23598"/>
    </source>
</evidence>